<evidence type="ECO:0000313" key="4">
    <source>
        <dbReference type="Proteomes" id="UP000035681"/>
    </source>
</evidence>
<dbReference type="PANTHER" id="PTHR11482">
    <property type="entry name" value="ARGININE/DIAMINOPIMELATE/ORNITHINE DECARBOXYLASE"/>
    <property type="match status" value="1"/>
</dbReference>
<organism evidence="5">
    <name type="scientific">Strongyloides stercoralis</name>
    <name type="common">Threadworm</name>
    <dbReference type="NCBI Taxonomy" id="6248"/>
    <lineage>
        <taxon>Eukaryota</taxon>
        <taxon>Metazoa</taxon>
        <taxon>Ecdysozoa</taxon>
        <taxon>Nematoda</taxon>
        <taxon>Chromadorea</taxon>
        <taxon>Rhabditida</taxon>
        <taxon>Tylenchina</taxon>
        <taxon>Panagrolaimomorpha</taxon>
        <taxon>Strongyloidoidea</taxon>
        <taxon>Strongyloididae</taxon>
        <taxon>Strongyloides</taxon>
    </lineage>
</organism>
<dbReference type="GO" id="GO:0003824">
    <property type="term" value="F:catalytic activity"/>
    <property type="evidence" value="ECO:0007669"/>
    <property type="project" value="InterPro"/>
</dbReference>
<dbReference type="InterPro" id="IPR000183">
    <property type="entry name" value="Orn/DAP/Arg_de-COase"/>
</dbReference>
<feature type="domain" description="Orn/DAP/Arg decarboxylase 2 N-terminal" evidence="3">
    <location>
        <begin position="52"/>
        <end position="292"/>
    </location>
</feature>
<keyword evidence="4" id="KW-1185">Reference proteome</keyword>
<dbReference type="PANTHER" id="PTHR11482:SF56">
    <property type="entry name" value="ANTIZYME INHIBITOR 1"/>
    <property type="match status" value="1"/>
</dbReference>
<dbReference type="PRINTS" id="PR01182">
    <property type="entry name" value="ORNDCRBXLASE"/>
</dbReference>
<dbReference type="WBParaSite" id="SSTP_0000106000.1">
    <property type="protein sequence ID" value="SSTP_0000106000.1"/>
    <property type="gene ID" value="SSTP_0000106000"/>
</dbReference>
<evidence type="ECO:0000259" key="3">
    <source>
        <dbReference type="Pfam" id="PF02784"/>
    </source>
</evidence>
<dbReference type="Proteomes" id="UP000035681">
    <property type="component" value="Unplaced"/>
</dbReference>
<comment type="similarity">
    <text evidence="1">Belongs to the Orn/Lys/Arg decarboxylase class-II family.</text>
</comment>
<dbReference type="AlphaFoldDB" id="A0A0K0DUZ4"/>
<dbReference type="Gene3D" id="3.20.20.10">
    <property type="entry name" value="Alanine racemase"/>
    <property type="match status" value="1"/>
</dbReference>
<evidence type="ECO:0000313" key="5">
    <source>
        <dbReference type="WBParaSite" id="SSTP_0000106000.1"/>
    </source>
</evidence>
<dbReference type="Pfam" id="PF02784">
    <property type="entry name" value="Orn_Arg_deC_N"/>
    <property type="match status" value="1"/>
</dbReference>
<dbReference type="SUPFAM" id="SSF50621">
    <property type="entry name" value="Alanine racemase C-terminal domain-like"/>
    <property type="match status" value="1"/>
</dbReference>
<reference evidence="5" key="1">
    <citation type="submission" date="2015-08" db="UniProtKB">
        <authorList>
            <consortium name="WormBaseParasite"/>
        </authorList>
    </citation>
    <scope>IDENTIFICATION</scope>
</reference>
<dbReference type="GO" id="GO:0006596">
    <property type="term" value="P:polyamine biosynthetic process"/>
    <property type="evidence" value="ECO:0007669"/>
    <property type="project" value="InterPro"/>
</dbReference>
<name>A0A0K0DUZ4_STRER</name>
<evidence type="ECO:0000256" key="1">
    <source>
        <dbReference type="RuleBase" id="RU003737"/>
    </source>
</evidence>
<evidence type="ECO:0000259" key="2">
    <source>
        <dbReference type="Pfam" id="PF00278"/>
    </source>
</evidence>
<dbReference type="Gene3D" id="2.40.37.10">
    <property type="entry name" value="Lyase, Ornithine Decarboxylase, Chain A, domain 1"/>
    <property type="match status" value="1"/>
</dbReference>
<dbReference type="WBParaSite" id="TCONS_00005935.p1">
    <property type="protein sequence ID" value="TCONS_00005935.p1"/>
    <property type="gene ID" value="XLOC_004142"/>
</dbReference>
<dbReference type="InterPro" id="IPR009006">
    <property type="entry name" value="Ala_racemase/Decarboxylase_C"/>
</dbReference>
<sequence length="498" mass="56497">MNFKNNNRLEIIDKKPISVFNNRQSSESFARDIANIKNVSGDSKPFYVMDLGRVQNLINFWTTNLPRVHPFYAVNCNYDPVLMNILASSPSIGFFANSKEMIEKIFEFTDDSSRIFYGNPLLTGNSLNIAVKRNISYITFYSLNDLKKISLQCPEVKIVLEVNIQNEMPSEDPSAYMGASIEEVPSILAAVYKLNLHLVGFSFTVGQDRQHPMAYRNAFSIVRNLFEMAEDFGLGKMSFINIGSGFSASNNLEIRQFKNIADEINASIDYFFQSTDYHNLYITANPGKFFAASAFSLLTNIISKDIVDADSIVHKNVSTPRSAYIYKVNEGCYGSFSCKINNTITPKCSPLFDENDSEDGQYFYGSVIGPSDCQSDVIQEVCHFRKMNVGEWLIWENMGAYSLSNYEEPFEMESSEAIQPLVFYYVSNDDWQDIINSSNKINNQTSIEALYDGVFPNENVVGSIDDVYSIASSEEYEDDDDKMEELQELFNVFEVVYS</sequence>
<protein>
    <submittedName>
        <fullName evidence="6">Orn/DAP/Arg decarboxylase 2 N-terminal domain-containing protein</fullName>
    </submittedName>
    <submittedName>
        <fullName evidence="5">Ornithine decarboxylase</fullName>
    </submittedName>
</protein>
<dbReference type="InterPro" id="IPR029066">
    <property type="entry name" value="PLP-binding_barrel"/>
</dbReference>
<evidence type="ECO:0000313" key="6">
    <source>
        <dbReference type="WBParaSite" id="TCONS_00005935.p1"/>
    </source>
</evidence>
<dbReference type="InterPro" id="IPR022644">
    <property type="entry name" value="De-COase2_N"/>
</dbReference>
<dbReference type="STRING" id="6248.A0A0K0DUZ4"/>
<feature type="domain" description="Orn/DAP/Arg decarboxylase 2 C-terminal" evidence="2">
    <location>
        <begin position="46"/>
        <end position="399"/>
    </location>
</feature>
<dbReference type="PRINTS" id="PR01179">
    <property type="entry name" value="ODADCRBXLASE"/>
</dbReference>
<proteinExistence type="inferred from homology"/>
<dbReference type="InterPro" id="IPR002433">
    <property type="entry name" value="Orn_de-COase"/>
</dbReference>
<accession>A0A0K0DUZ4</accession>
<dbReference type="Pfam" id="PF00278">
    <property type="entry name" value="Orn_DAP_Arg_deC"/>
    <property type="match status" value="1"/>
</dbReference>
<dbReference type="SUPFAM" id="SSF51419">
    <property type="entry name" value="PLP-binding barrel"/>
    <property type="match status" value="1"/>
</dbReference>
<dbReference type="InterPro" id="IPR022643">
    <property type="entry name" value="De-COase2_C"/>
</dbReference>